<dbReference type="InterPro" id="IPR006124">
    <property type="entry name" value="Metalloenzyme"/>
</dbReference>
<name>A0A1Q8R2P9_9FIRM</name>
<comment type="function">
    <text evidence="10">Catalyzes the interconversion of 2-phosphoglycerate and 3-phosphoglycerate.</text>
</comment>
<evidence type="ECO:0000259" key="14">
    <source>
        <dbReference type="Pfam" id="PF01676"/>
    </source>
</evidence>
<keyword evidence="6 10" id="KW-0324">Glycolysis</keyword>
<dbReference type="UniPathway" id="UPA00109">
    <property type="reaction ID" value="UER00186"/>
</dbReference>
<dbReference type="GO" id="GO:0030145">
    <property type="term" value="F:manganese ion binding"/>
    <property type="evidence" value="ECO:0007669"/>
    <property type="project" value="UniProtKB-UniRule"/>
</dbReference>
<feature type="binding site" evidence="10 12">
    <location>
        <position position="186"/>
    </location>
    <ligand>
        <name>substrate</name>
    </ligand>
</feature>
<evidence type="ECO:0000256" key="13">
    <source>
        <dbReference type="PIRSR" id="PIRSR001492-3"/>
    </source>
</evidence>
<feature type="binding site" evidence="10 12">
    <location>
        <position position="124"/>
    </location>
    <ligand>
        <name>substrate</name>
    </ligand>
</feature>
<dbReference type="InterPro" id="IPR036646">
    <property type="entry name" value="PGAM_B_sf"/>
</dbReference>
<evidence type="ECO:0000256" key="5">
    <source>
        <dbReference type="ARBA" id="ARBA00022723"/>
    </source>
</evidence>
<evidence type="ECO:0000256" key="2">
    <source>
        <dbReference type="ARBA" id="ARBA00004798"/>
    </source>
</evidence>
<proteinExistence type="inferred from homology"/>
<comment type="subunit">
    <text evidence="10">Monomer.</text>
</comment>
<dbReference type="Gene3D" id="3.40.1450.10">
    <property type="entry name" value="BPG-independent phosphoglycerate mutase, domain B"/>
    <property type="match status" value="1"/>
</dbReference>
<feature type="binding site" evidence="10 12">
    <location>
        <begin position="154"/>
        <end position="155"/>
    </location>
    <ligand>
        <name>substrate</name>
    </ligand>
</feature>
<feature type="binding site" evidence="10 13">
    <location>
        <position position="403"/>
    </location>
    <ligand>
        <name>Mn(2+)</name>
        <dbReference type="ChEBI" id="CHEBI:29035"/>
        <label>1</label>
    </ligand>
</feature>
<dbReference type="RefSeq" id="WP_075362886.1">
    <property type="nucleotide sequence ID" value="NZ_MLBF01000001.1"/>
</dbReference>
<dbReference type="EMBL" id="MLBF01000001">
    <property type="protein sequence ID" value="OLN33859.1"/>
    <property type="molecule type" value="Genomic_DNA"/>
</dbReference>
<dbReference type="CDD" id="cd16010">
    <property type="entry name" value="iPGM"/>
    <property type="match status" value="1"/>
</dbReference>
<dbReference type="FunFam" id="3.40.1450.10:FF:000001">
    <property type="entry name" value="2,3-bisphosphoglycerate-independent phosphoglycerate mutase"/>
    <property type="match status" value="1"/>
</dbReference>
<dbReference type="Gene3D" id="3.40.720.10">
    <property type="entry name" value="Alkaline Phosphatase, subunit A"/>
    <property type="match status" value="1"/>
</dbReference>
<evidence type="ECO:0000256" key="9">
    <source>
        <dbReference type="ARBA" id="ARBA00071648"/>
    </source>
</evidence>
<feature type="binding site" evidence="10 13">
    <location>
        <position position="445"/>
    </location>
    <ligand>
        <name>Mn(2+)</name>
        <dbReference type="ChEBI" id="CHEBI:29035"/>
        <label>2</label>
    </ligand>
</feature>
<dbReference type="SUPFAM" id="SSF64158">
    <property type="entry name" value="2,3-Bisphosphoglycerate-independent phosphoglycerate mutase, substrate-binding domain"/>
    <property type="match status" value="1"/>
</dbReference>
<feature type="binding site" evidence="10 13">
    <location>
        <position position="444"/>
    </location>
    <ligand>
        <name>Mn(2+)</name>
        <dbReference type="ChEBI" id="CHEBI:29035"/>
        <label>2</label>
    </ligand>
</feature>
<evidence type="ECO:0000256" key="3">
    <source>
        <dbReference type="ARBA" id="ARBA00008819"/>
    </source>
</evidence>
<dbReference type="GO" id="GO:0004619">
    <property type="term" value="F:phosphoglycerate mutase activity"/>
    <property type="evidence" value="ECO:0007669"/>
    <property type="project" value="UniProtKB-UniRule"/>
</dbReference>
<reference evidence="16 17" key="1">
    <citation type="submission" date="2016-09" db="EMBL/GenBank/DDBJ databases">
        <title>Complete genome of Desulfosporosinus sp. OL.</title>
        <authorList>
            <person name="Mardanov A."/>
            <person name="Beletsky A."/>
            <person name="Panova A."/>
            <person name="Karnachuk O."/>
            <person name="Ravin N."/>
        </authorList>
    </citation>
    <scope>NUCLEOTIDE SEQUENCE [LARGE SCALE GENOMIC DNA]</scope>
    <source>
        <strain evidence="16 17">OL</strain>
    </source>
</reference>
<dbReference type="SUPFAM" id="SSF53649">
    <property type="entry name" value="Alkaline phosphatase-like"/>
    <property type="match status" value="1"/>
</dbReference>
<feature type="domain" description="Metalloenzyme" evidence="14">
    <location>
        <begin position="5"/>
        <end position="501"/>
    </location>
</feature>
<keyword evidence="8 10" id="KW-0413">Isomerase</keyword>
<keyword evidence="7 10" id="KW-0464">Manganese</keyword>
<evidence type="ECO:0000313" key="17">
    <source>
        <dbReference type="Proteomes" id="UP000186102"/>
    </source>
</evidence>
<dbReference type="GO" id="GO:0006007">
    <property type="term" value="P:glucose catabolic process"/>
    <property type="evidence" value="ECO:0007669"/>
    <property type="project" value="InterPro"/>
</dbReference>
<dbReference type="NCBIfam" id="TIGR01307">
    <property type="entry name" value="pgm_bpd_ind"/>
    <property type="match status" value="1"/>
</dbReference>
<dbReference type="InterPro" id="IPR005995">
    <property type="entry name" value="Pgm_bpd_ind"/>
</dbReference>
<dbReference type="AlphaFoldDB" id="A0A1Q8R2P9"/>
<feature type="binding site" evidence="10 12">
    <location>
        <begin position="263"/>
        <end position="266"/>
    </location>
    <ligand>
        <name>substrate</name>
    </ligand>
</feature>
<organism evidence="16 17">
    <name type="scientific">Desulfosporosinus metallidurans</name>
    <dbReference type="NCBI Taxonomy" id="1888891"/>
    <lineage>
        <taxon>Bacteria</taxon>
        <taxon>Bacillati</taxon>
        <taxon>Bacillota</taxon>
        <taxon>Clostridia</taxon>
        <taxon>Eubacteriales</taxon>
        <taxon>Desulfitobacteriaceae</taxon>
        <taxon>Desulfosporosinus</taxon>
    </lineage>
</organism>
<dbReference type="PANTHER" id="PTHR31637">
    <property type="entry name" value="2,3-BISPHOSPHOGLYCERATE-INDEPENDENT PHOSPHOGLYCERATE MUTASE"/>
    <property type="match status" value="1"/>
</dbReference>
<comment type="cofactor">
    <cofactor evidence="10">
        <name>Mn(2+)</name>
        <dbReference type="ChEBI" id="CHEBI:29035"/>
    </cofactor>
    <text evidence="10">Binds 2 manganese ions per subunit.</text>
</comment>
<feature type="domain" description="BPG-independent PGAM N-terminal" evidence="15">
    <location>
        <begin position="84"/>
        <end position="299"/>
    </location>
</feature>
<feature type="binding site" evidence="10 12">
    <location>
        <position position="192"/>
    </location>
    <ligand>
        <name>substrate</name>
    </ligand>
</feature>
<dbReference type="Pfam" id="PF01676">
    <property type="entry name" value="Metalloenzyme"/>
    <property type="match status" value="1"/>
</dbReference>
<dbReference type="GO" id="GO:0005829">
    <property type="term" value="C:cytosol"/>
    <property type="evidence" value="ECO:0007669"/>
    <property type="project" value="TreeGrafter"/>
</dbReference>
<dbReference type="OrthoDB" id="9800863at2"/>
<dbReference type="GO" id="GO:0006096">
    <property type="term" value="P:glycolytic process"/>
    <property type="evidence" value="ECO:0007669"/>
    <property type="project" value="UniProtKB-UniRule"/>
</dbReference>
<feature type="active site" description="Phosphoserine intermediate" evidence="10 11">
    <location>
        <position position="63"/>
    </location>
</feature>
<dbReference type="InterPro" id="IPR017850">
    <property type="entry name" value="Alkaline_phosphatase_core_sf"/>
</dbReference>
<evidence type="ECO:0000256" key="10">
    <source>
        <dbReference type="HAMAP-Rule" id="MF_01038"/>
    </source>
</evidence>
<protein>
    <recommendedName>
        <fullName evidence="9 10">2,3-bisphosphoglycerate-independent phosphoglycerate mutase</fullName>
        <shortName evidence="10">BPG-independent PGAM</shortName>
        <shortName evidence="10">Phosphoglyceromutase</shortName>
        <shortName evidence="10">iPGM</shortName>
        <ecNumber evidence="4 10">5.4.2.12</ecNumber>
    </recommendedName>
</protein>
<evidence type="ECO:0000256" key="1">
    <source>
        <dbReference type="ARBA" id="ARBA00000370"/>
    </source>
</evidence>
<dbReference type="PIRSF" id="PIRSF001492">
    <property type="entry name" value="IPGAM"/>
    <property type="match status" value="1"/>
</dbReference>
<accession>A0A1Q8R2P9</accession>
<evidence type="ECO:0000256" key="7">
    <source>
        <dbReference type="ARBA" id="ARBA00023211"/>
    </source>
</evidence>
<evidence type="ECO:0000256" key="4">
    <source>
        <dbReference type="ARBA" id="ARBA00012026"/>
    </source>
</evidence>
<keyword evidence="5 10" id="KW-0479">Metal-binding</keyword>
<dbReference type="EC" id="5.4.2.12" evidence="4 10"/>
<gene>
    <name evidence="10" type="primary">gpmI</name>
    <name evidence="16" type="ORF">DSOL_0037</name>
</gene>
<dbReference type="InterPro" id="IPR011258">
    <property type="entry name" value="BPG-indep_PGM_N"/>
</dbReference>
<feature type="binding site" evidence="10 13">
    <location>
        <position position="13"/>
    </location>
    <ligand>
        <name>Mn(2+)</name>
        <dbReference type="ChEBI" id="CHEBI:29035"/>
        <label>2</label>
    </ligand>
</feature>
<dbReference type="PANTHER" id="PTHR31637:SF0">
    <property type="entry name" value="2,3-BISPHOSPHOGLYCERATE-INDEPENDENT PHOSPHOGLYCERATE MUTASE"/>
    <property type="match status" value="1"/>
</dbReference>
<evidence type="ECO:0000259" key="15">
    <source>
        <dbReference type="Pfam" id="PF06415"/>
    </source>
</evidence>
<comment type="caution">
    <text evidence="16">The sequence shown here is derived from an EMBL/GenBank/DDBJ whole genome shotgun (WGS) entry which is preliminary data.</text>
</comment>
<feature type="binding site" evidence="10 13">
    <location>
        <position position="63"/>
    </location>
    <ligand>
        <name>Mn(2+)</name>
        <dbReference type="ChEBI" id="CHEBI:29035"/>
        <label>2</label>
    </ligand>
</feature>
<dbReference type="Pfam" id="PF06415">
    <property type="entry name" value="iPGM_N"/>
    <property type="match status" value="1"/>
</dbReference>
<evidence type="ECO:0000313" key="16">
    <source>
        <dbReference type="EMBL" id="OLN33859.1"/>
    </source>
</evidence>
<feature type="binding site" evidence="10 13">
    <location>
        <position position="407"/>
    </location>
    <ligand>
        <name>Mn(2+)</name>
        <dbReference type="ChEBI" id="CHEBI:29035"/>
        <label>1</label>
    </ligand>
</feature>
<comment type="catalytic activity">
    <reaction evidence="1 10">
        <text>(2R)-2-phosphoglycerate = (2R)-3-phosphoglycerate</text>
        <dbReference type="Rhea" id="RHEA:15901"/>
        <dbReference type="ChEBI" id="CHEBI:58272"/>
        <dbReference type="ChEBI" id="CHEBI:58289"/>
        <dbReference type="EC" id="5.4.2.12"/>
    </reaction>
</comment>
<evidence type="ECO:0000256" key="8">
    <source>
        <dbReference type="ARBA" id="ARBA00023235"/>
    </source>
</evidence>
<keyword evidence="17" id="KW-1185">Reference proteome</keyword>
<evidence type="ECO:0000256" key="6">
    <source>
        <dbReference type="ARBA" id="ARBA00023152"/>
    </source>
</evidence>
<dbReference type="HAMAP" id="MF_01038">
    <property type="entry name" value="GpmI"/>
    <property type="match status" value="1"/>
</dbReference>
<dbReference type="Proteomes" id="UP000186102">
    <property type="component" value="Unassembled WGS sequence"/>
</dbReference>
<comment type="pathway">
    <text evidence="2 10">Carbohydrate degradation; glycolysis; pyruvate from D-glyceraldehyde 3-phosphate: step 3/5.</text>
</comment>
<feature type="binding site" evidence="10 12">
    <location>
        <position position="336"/>
    </location>
    <ligand>
        <name>substrate</name>
    </ligand>
</feature>
<dbReference type="STRING" id="1888891.DSOL_0037"/>
<comment type="similarity">
    <text evidence="3 10">Belongs to the BPG-independent phosphoglycerate mutase family.</text>
</comment>
<feature type="binding site" evidence="10 13">
    <location>
        <position position="463"/>
    </location>
    <ligand>
        <name>Mn(2+)</name>
        <dbReference type="ChEBI" id="CHEBI:29035"/>
        <label>1</label>
    </ligand>
</feature>
<evidence type="ECO:0000256" key="12">
    <source>
        <dbReference type="PIRSR" id="PIRSR001492-2"/>
    </source>
</evidence>
<sequence length="515" mass="57337">MTETKPLLLMILDGWGHRVEAEGNAIARAKIPIFQSLENRYPHTTLQASGEAVGLPHGQMGNSEVGHLNIGAGRVVYQELTRIFKAIKDGTLFENSVLLEAMNQAHYHNKAFHLVGLLSDGGVHSHIDHLFALLEMAKKQGLEKVYIHVLLDGRDVLPQSAKEYIAQLEAKIKELGIGQIASVSGRYYVMDRDKRWERLEKGYQALIAKGELKFAPSALAAVESSYDVRVTDEFVPPTVIIDDEGKPVGGIQEGDSVLFYNFRSDRAREITHAFVDEEFPGFERPNRPHVHFVCMTEYEDTIPAPVAFPQQNLENTLGEVLADHGLRQLRIAETEKYAHVTFFFNGGLEEPFLNEERILIPSPKVATYNLQPEMSAPALTQTLLEQLRKKTHDVIILNFANPDMVGHTGVFEATVQAVEAVDRCLGEIYEELQRLNGTLIVTADHGNAEMKLDPKTELPLTAHSTNSVPFLLVDDRFIGQTLREGGVLCDVAPTLLKLLQIPIPKEMTGKSLLDT</sequence>
<evidence type="ECO:0000256" key="11">
    <source>
        <dbReference type="PIRSR" id="PIRSR001492-1"/>
    </source>
</evidence>